<dbReference type="EMBL" id="JAACFV010000003">
    <property type="protein sequence ID" value="KAF7513835.1"/>
    <property type="molecule type" value="Genomic_DNA"/>
</dbReference>
<dbReference type="AlphaFoldDB" id="A0A8H7E9T7"/>
<dbReference type="FunFam" id="3.30.1050.10:FF:000001">
    <property type="entry name" value="Putative Non-specific lipid-transfer protein"/>
    <property type="match status" value="1"/>
</dbReference>
<organism evidence="2 3">
    <name type="scientific">Endocarpon pusillum</name>
    <dbReference type="NCBI Taxonomy" id="364733"/>
    <lineage>
        <taxon>Eukaryota</taxon>
        <taxon>Fungi</taxon>
        <taxon>Dikarya</taxon>
        <taxon>Ascomycota</taxon>
        <taxon>Pezizomycotina</taxon>
        <taxon>Eurotiomycetes</taxon>
        <taxon>Chaetothyriomycetidae</taxon>
        <taxon>Verrucariales</taxon>
        <taxon>Verrucariaceae</taxon>
        <taxon>Endocarpon</taxon>
    </lineage>
</organism>
<dbReference type="PANTHER" id="PTHR10094:SF25">
    <property type="entry name" value="SCP2 STEROL-BINDING DOMAIN-CONTAINING PROTEIN 1"/>
    <property type="match status" value="1"/>
</dbReference>
<dbReference type="SUPFAM" id="SSF55718">
    <property type="entry name" value="SCP-like"/>
    <property type="match status" value="1"/>
</dbReference>
<dbReference type="InterPro" id="IPR036527">
    <property type="entry name" value="SCP2_sterol-bd_dom_sf"/>
</dbReference>
<dbReference type="InterPro" id="IPR003033">
    <property type="entry name" value="SCP2_sterol-bd_dom"/>
</dbReference>
<dbReference type="GO" id="GO:0005829">
    <property type="term" value="C:cytosol"/>
    <property type="evidence" value="ECO:0007669"/>
    <property type="project" value="TreeGrafter"/>
</dbReference>
<dbReference type="Gene3D" id="3.30.1050.10">
    <property type="entry name" value="SCP2 sterol-binding domain"/>
    <property type="match status" value="1"/>
</dbReference>
<evidence type="ECO:0000259" key="1">
    <source>
        <dbReference type="Pfam" id="PF02036"/>
    </source>
</evidence>
<reference evidence="2" key="1">
    <citation type="submission" date="2020-02" db="EMBL/GenBank/DDBJ databases">
        <authorList>
            <person name="Palmer J.M."/>
        </authorList>
    </citation>
    <scope>NUCLEOTIDE SEQUENCE</scope>
    <source>
        <strain evidence="2">EPUS1.4</strain>
        <tissue evidence="2">Thallus</tissue>
    </source>
</reference>
<dbReference type="PANTHER" id="PTHR10094">
    <property type="entry name" value="STEROL CARRIER PROTEIN 2 SCP-2 FAMILY PROTEIN"/>
    <property type="match status" value="1"/>
</dbReference>
<dbReference type="OrthoDB" id="10265837at2759"/>
<feature type="domain" description="SCP2" evidence="1">
    <location>
        <begin position="22"/>
        <end position="118"/>
    </location>
</feature>
<comment type="caution">
    <text evidence="2">The sequence shown here is derived from an EMBL/GenBank/DDBJ whole genome shotgun (WGS) entry which is preliminary data.</text>
</comment>
<dbReference type="Pfam" id="PF02036">
    <property type="entry name" value="SCP2"/>
    <property type="match status" value="1"/>
</dbReference>
<evidence type="ECO:0000313" key="3">
    <source>
        <dbReference type="Proteomes" id="UP000606974"/>
    </source>
</evidence>
<name>A0A8H7E9T7_9EURO</name>
<gene>
    <name evidence="2" type="ORF">GJ744_006449</name>
</gene>
<evidence type="ECO:0000313" key="2">
    <source>
        <dbReference type="EMBL" id="KAF7513835.1"/>
    </source>
</evidence>
<accession>A0A8H7E9T7</accession>
<sequence length="160" mass="17101">MTLKNDAFPSSAAFDLINDSLSSSDAERKEAIQKGKAVLGFTLKNKEGKEDSWYIDLKDTGKVSKGVPKKVDVTLSLSDDDFGKLVSGKANAQKLFMSGKLKVKGTVTKATAVEPIFKKNEPLKSSNIIYSGHITAPLGIGPVVNLMILITVSAEPTPMS</sequence>
<proteinExistence type="predicted"/>
<protein>
    <recommendedName>
        <fullName evidence="1">SCP2 domain-containing protein</fullName>
    </recommendedName>
</protein>
<dbReference type="Proteomes" id="UP000606974">
    <property type="component" value="Unassembled WGS sequence"/>
</dbReference>
<keyword evidence="3" id="KW-1185">Reference proteome</keyword>